<evidence type="ECO:0000256" key="1">
    <source>
        <dbReference type="SAM" id="MobiDB-lite"/>
    </source>
</evidence>
<reference evidence="4" key="1">
    <citation type="submission" date="2010-05" db="EMBL/GenBank/DDBJ databases">
        <title>The genome sequence of Magnaporthe poae strain ATCC 64411.</title>
        <authorList>
            <person name="Ma L.-J."/>
            <person name="Dead R."/>
            <person name="Young S."/>
            <person name="Zeng Q."/>
            <person name="Koehrsen M."/>
            <person name="Alvarado L."/>
            <person name="Berlin A."/>
            <person name="Chapman S.B."/>
            <person name="Chen Z."/>
            <person name="Freedman E."/>
            <person name="Gellesch M."/>
            <person name="Goldberg J."/>
            <person name="Griggs A."/>
            <person name="Gujja S."/>
            <person name="Heilman E.R."/>
            <person name="Heiman D."/>
            <person name="Hepburn T."/>
            <person name="Howarth C."/>
            <person name="Jen D."/>
            <person name="Larson L."/>
            <person name="Mehta T."/>
            <person name="Neiman D."/>
            <person name="Pearson M."/>
            <person name="Roberts A."/>
            <person name="Saif S."/>
            <person name="Shea T."/>
            <person name="Shenoy N."/>
            <person name="Sisk P."/>
            <person name="Stolte C."/>
            <person name="Sykes S."/>
            <person name="Walk T."/>
            <person name="White J."/>
            <person name="Yandava C."/>
            <person name="Haas B."/>
            <person name="Nusbaum C."/>
            <person name="Birren B."/>
        </authorList>
    </citation>
    <scope>NUCLEOTIDE SEQUENCE [LARGE SCALE GENOMIC DNA]</scope>
    <source>
        <strain evidence="4">ATCC 64411 / 73-15</strain>
    </source>
</reference>
<reference evidence="3" key="4">
    <citation type="journal article" date="2015" name="G3 (Bethesda)">
        <title>Genome sequences of three phytopathogenic species of the Magnaporthaceae family of fungi.</title>
        <authorList>
            <person name="Okagaki L.H."/>
            <person name="Nunes C.C."/>
            <person name="Sailsbery J."/>
            <person name="Clay B."/>
            <person name="Brown D."/>
            <person name="John T."/>
            <person name="Oh Y."/>
            <person name="Young N."/>
            <person name="Fitzgerald M."/>
            <person name="Haas B.J."/>
            <person name="Zeng Q."/>
            <person name="Young S."/>
            <person name="Adiconis X."/>
            <person name="Fan L."/>
            <person name="Levin J.Z."/>
            <person name="Mitchell T.K."/>
            <person name="Okubara P.A."/>
            <person name="Farman M.L."/>
            <person name="Kohn L.M."/>
            <person name="Birren B."/>
            <person name="Ma L.-J."/>
            <person name="Dean R.A."/>
        </authorList>
    </citation>
    <scope>NUCLEOTIDE SEQUENCE</scope>
    <source>
        <strain evidence="3">ATCC 64411 / 73-15</strain>
    </source>
</reference>
<feature type="region of interest" description="Disordered" evidence="1">
    <location>
        <begin position="173"/>
        <end position="206"/>
    </location>
</feature>
<reference evidence="2" key="2">
    <citation type="submission" date="2010-05" db="EMBL/GenBank/DDBJ databases">
        <title>The Genome Sequence of Magnaporthe poae strain ATCC 64411.</title>
        <authorList>
            <consortium name="The Broad Institute Genome Sequencing Platform"/>
            <consortium name="Broad Institute Genome Sequencing Center for Infectious Disease"/>
            <person name="Ma L.-J."/>
            <person name="Dead R."/>
            <person name="Young S."/>
            <person name="Zeng Q."/>
            <person name="Koehrsen M."/>
            <person name="Alvarado L."/>
            <person name="Berlin A."/>
            <person name="Chapman S.B."/>
            <person name="Chen Z."/>
            <person name="Freedman E."/>
            <person name="Gellesch M."/>
            <person name="Goldberg J."/>
            <person name="Griggs A."/>
            <person name="Gujja S."/>
            <person name="Heilman E.R."/>
            <person name="Heiman D."/>
            <person name="Hepburn T."/>
            <person name="Howarth C."/>
            <person name="Jen D."/>
            <person name="Larson L."/>
            <person name="Mehta T."/>
            <person name="Neiman D."/>
            <person name="Pearson M."/>
            <person name="Roberts A."/>
            <person name="Saif S."/>
            <person name="Shea T."/>
            <person name="Shenoy N."/>
            <person name="Sisk P."/>
            <person name="Stolte C."/>
            <person name="Sykes S."/>
            <person name="Walk T."/>
            <person name="White J."/>
            <person name="Yandava C."/>
            <person name="Haas B."/>
            <person name="Nusbaum C."/>
            <person name="Birren B."/>
        </authorList>
    </citation>
    <scope>NUCLEOTIDE SEQUENCE</scope>
    <source>
        <strain evidence="2">ATCC 64411</strain>
    </source>
</reference>
<gene>
    <name evidence="2" type="ORF">MAPG_12065</name>
</gene>
<dbReference type="AlphaFoldDB" id="A0A0C4EGS0"/>
<feature type="compositionally biased region" description="Pro residues" evidence="1">
    <location>
        <begin position="173"/>
        <end position="187"/>
    </location>
</feature>
<feature type="compositionally biased region" description="Basic residues" evidence="1">
    <location>
        <begin position="196"/>
        <end position="206"/>
    </location>
</feature>
<accession>A0A0C4EGS0</accession>
<feature type="compositionally biased region" description="Basic residues" evidence="1">
    <location>
        <begin position="101"/>
        <end position="138"/>
    </location>
</feature>
<proteinExistence type="predicted"/>
<evidence type="ECO:0000313" key="4">
    <source>
        <dbReference type="Proteomes" id="UP000011715"/>
    </source>
</evidence>
<dbReference type="EnsemblFungi" id="MAPG_12065T0">
    <property type="protein sequence ID" value="MAPG_12065T0"/>
    <property type="gene ID" value="MAPG_12065"/>
</dbReference>
<dbReference type="Proteomes" id="UP000011715">
    <property type="component" value="Unassembled WGS sequence"/>
</dbReference>
<sequence>ATARRPQREHAGCDFLARPRRHPATIWHRPANILELLTRAPRASKKDRRIRFSSAVARANKRDEGKRTTHNHKSSAIAGRVEGHRYVPEQLGGDNSATKRSSCRTRVRQVSARHTHRCLRDRPRRRRSRSPLAHRRDRPRPDSLLYQHHTARPLPLDTRPLLPLRRIHTLPPPRLRAIPLRPPPPRRQPTMAPRPHFTHNRPPRPR</sequence>
<reference evidence="3" key="5">
    <citation type="submission" date="2015-06" db="UniProtKB">
        <authorList>
            <consortium name="EnsemblFungi"/>
        </authorList>
    </citation>
    <scope>IDENTIFICATION</scope>
    <source>
        <strain evidence="3">ATCC 64411</strain>
    </source>
</reference>
<dbReference type="EMBL" id="ADBL01003043">
    <property type="status" value="NOT_ANNOTATED_CDS"/>
    <property type="molecule type" value="Genomic_DNA"/>
</dbReference>
<protein>
    <submittedName>
        <fullName evidence="2 3">Uncharacterized protein</fullName>
    </submittedName>
</protein>
<evidence type="ECO:0000313" key="2">
    <source>
        <dbReference type="EMBL" id="KLU93125.1"/>
    </source>
</evidence>
<organism evidence="3 4">
    <name type="scientific">Magnaporthiopsis poae (strain ATCC 64411 / 73-15)</name>
    <name type="common">Kentucky bluegrass fungus</name>
    <name type="synonym">Magnaporthe poae</name>
    <dbReference type="NCBI Taxonomy" id="644358"/>
    <lineage>
        <taxon>Eukaryota</taxon>
        <taxon>Fungi</taxon>
        <taxon>Dikarya</taxon>
        <taxon>Ascomycota</taxon>
        <taxon>Pezizomycotina</taxon>
        <taxon>Sordariomycetes</taxon>
        <taxon>Sordariomycetidae</taxon>
        <taxon>Magnaporthales</taxon>
        <taxon>Magnaporthaceae</taxon>
        <taxon>Magnaporthiopsis</taxon>
    </lineage>
</organism>
<evidence type="ECO:0000313" key="3">
    <source>
        <dbReference type="EnsemblFungi" id="MAPG_12065T0"/>
    </source>
</evidence>
<name>A0A0C4EGS0_MAGP6</name>
<keyword evidence="4" id="KW-1185">Reference proteome</keyword>
<dbReference type="EMBL" id="GL877107">
    <property type="protein sequence ID" value="KLU93125.1"/>
    <property type="molecule type" value="Genomic_DNA"/>
</dbReference>
<reference evidence="2" key="3">
    <citation type="submission" date="2011-03" db="EMBL/GenBank/DDBJ databases">
        <title>Annotation of Magnaporthe poae ATCC 64411.</title>
        <authorList>
            <person name="Ma L.-J."/>
            <person name="Dead R."/>
            <person name="Young S.K."/>
            <person name="Zeng Q."/>
            <person name="Gargeya S."/>
            <person name="Fitzgerald M."/>
            <person name="Haas B."/>
            <person name="Abouelleil A."/>
            <person name="Alvarado L."/>
            <person name="Arachchi H.M."/>
            <person name="Berlin A."/>
            <person name="Brown A."/>
            <person name="Chapman S.B."/>
            <person name="Chen Z."/>
            <person name="Dunbar C."/>
            <person name="Freedman E."/>
            <person name="Gearin G."/>
            <person name="Gellesch M."/>
            <person name="Goldberg J."/>
            <person name="Griggs A."/>
            <person name="Gujja S."/>
            <person name="Heiman D."/>
            <person name="Howarth C."/>
            <person name="Larson L."/>
            <person name="Lui A."/>
            <person name="MacDonald P.J.P."/>
            <person name="Mehta T."/>
            <person name="Montmayeur A."/>
            <person name="Murphy C."/>
            <person name="Neiman D."/>
            <person name="Pearson M."/>
            <person name="Priest M."/>
            <person name="Roberts A."/>
            <person name="Saif S."/>
            <person name="Shea T."/>
            <person name="Shenoy N."/>
            <person name="Sisk P."/>
            <person name="Stolte C."/>
            <person name="Sykes S."/>
            <person name="Yandava C."/>
            <person name="Wortman J."/>
            <person name="Nusbaum C."/>
            <person name="Birren B."/>
        </authorList>
    </citation>
    <scope>NUCLEOTIDE SEQUENCE</scope>
    <source>
        <strain evidence="2">ATCC 64411</strain>
    </source>
</reference>
<dbReference type="VEuPathDB" id="FungiDB:MAPG_12065"/>
<feature type="region of interest" description="Disordered" evidence="1">
    <location>
        <begin position="45"/>
        <end position="157"/>
    </location>
</feature>